<gene>
    <name evidence="2" type="ORF">GCM10022236_14490</name>
</gene>
<feature type="compositionally biased region" description="Basic and acidic residues" evidence="1">
    <location>
        <begin position="132"/>
        <end position="149"/>
    </location>
</feature>
<sequence length="517" mass="55062">MTENARPEEAAKARTGQSRRAEDAVPPKQLPGGTRTTPFAAGYLGAPAILALQAAVGNRAVGRIVAANTGPSPVRASLTKETIGTSLGRTDETVLVRRMAAASSPSPAKTIGPLPIGWQPARPGKPAQRSAPTERYRRNGDHGWLREDSPPPLQHRPGADHHAPSPGGPTVQPITVQRQHNNNWFNYIDAYRIQHGLPKKAKWNAATAAAAKLDFAGDRVANPAMALTTIPAAGLKPAYVGEMDTIRAFLGVKPAGAQHSTFNYGPTNAQGFATWMKATLLPTPAGGTAIVGSAPSTWAGDWNRLRKRRQKDLSSVFVRGHLLHDTLGGPGLDYNLAPLTNVAKGNWGANHANWQHRFGAEAPMLGYQAMMQAPVPLISKVEYEVKVVYGAHGRANQIGKLNNVQVAYNLALTQLGGAPSHTKTKKKMIANKVAYAPGSDAWEAIEEAVNAHPKELATNVDQRLKDNHALWVFEDANVPIQFDATWTATPTGGGGAIAGGPVTAKNVLPQTIDAFYQ</sequence>
<feature type="region of interest" description="Disordered" evidence="1">
    <location>
        <begin position="1"/>
        <end position="37"/>
    </location>
</feature>
<accession>A0ABP6ZP68</accession>
<comment type="caution">
    <text evidence="2">The sequence shown here is derived from an EMBL/GenBank/DDBJ whole genome shotgun (WGS) entry which is preliminary data.</text>
</comment>
<dbReference type="Proteomes" id="UP001501490">
    <property type="component" value="Unassembled WGS sequence"/>
</dbReference>
<evidence type="ECO:0000313" key="2">
    <source>
        <dbReference type="EMBL" id="GAA3613676.1"/>
    </source>
</evidence>
<evidence type="ECO:0000313" key="3">
    <source>
        <dbReference type="Proteomes" id="UP001501490"/>
    </source>
</evidence>
<evidence type="ECO:0000256" key="1">
    <source>
        <dbReference type="SAM" id="MobiDB-lite"/>
    </source>
</evidence>
<organism evidence="2 3">
    <name type="scientific">Microlunatus ginsengisoli</name>
    <dbReference type="NCBI Taxonomy" id="363863"/>
    <lineage>
        <taxon>Bacteria</taxon>
        <taxon>Bacillati</taxon>
        <taxon>Actinomycetota</taxon>
        <taxon>Actinomycetes</taxon>
        <taxon>Propionibacteriales</taxon>
        <taxon>Propionibacteriaceae</taxon>
        <taxon>Microlunatus</taxon>
    </lineage>
</organism>
<name>A0ABP6ZP68_9ACTN</name>
<dbReference type="RefSeq" id="WP_344802860.1">
    <property type="nucleotide sequence ID" value="NZ_BAABAB010000009.1"/>
</dbReference>
<keyword evidence="3" id="KW-1185">Reference proteome</keyword>
<protein>
    <recommendedName>
        <fullName evidence="4">DNA/RNA non-specific endonuclease</fullName>
    </recommendedName>
</protein>
<feature type="compositionally biased region" description="Basic and acidic residues" evidence="1">
    <location>
        <begin position="1"/>
        <end position="12"/>
    </location>
</feature>
<dbReference type="EMBL" id="BAABAB010000009">
    <property type="protein sequence ID" value="GAA3613676.1"/>
    <property type="molecule type" value="Genomic_DNA"/>
</dbReference>
<feature type="region of interest" description="Disordered" evidence="1">
    <location>
        <begin position="100"/>
        <end position="174"/>
    </location>
</feature>
<proteinExistence type="predicted"/>
<reference evidence="3" key="1">
    <citation type="journal article" date="2019" name="Int. J. Syst. Evol. Microbiol.">
        <title>The Global Catalogue of Microorganisms (GCM) 10K type strain sequencing project: providing services to taxonomists for standard genome sequencing and annotation.</title>
        <authorList>
            <consortium name="The Broad Institute Genomics Platform"/>
            <consortium name="The Broad Institute Genome Sequencing Center for Infectious Disease"/>
            <person name="Wu L."/>
            <person name="Ma J."/>
        </authorList>
    </citation>
    <scope>NUCLEOTIDE SEQUENCE [LARGE SCALE GENOMIC DNA]</scope>
    <source>
        <strain evidence="3">JCM 16929</strain>
    </source>
</reference>
<evidence type="ECO:0008006" key="4">
    <source>
        <dbReference type="Google" id="ProtNLM"/>
    </source>
</evidence>